<proteinExistence type="predicted"/>
<comment type="caution">
    <text evidence="2">The sequence shown here is derived from an EMBL/GenBank/DDBJ whole genome shotgun (WGS) entry which is preliminary data.</text>
</comment>
<feature type="compositionally biased region" description="Polar residues" evidence="1">
    <location>
        <begin position="118"/>
        <end position="135"/>
    </location>
</feature>
<feature type="compositionally biased region" description="Acidic residues" evidence="1">
    <location>
        <begin position="98"/>
        <end position="117"/>
    </location>
</feature>
<dbReference type="AlphaFoldDB" id="A0A8S2Q8I6"/>
<dbReference type="EMBL" id="CAJOBI010007470">
    <property type="protein sequence ID" value="CAF4086628.1"/>
    <property type="molecule type" value="Genomic_DNA"/>
</dbReference>
<feature type="region of interest" description="Disordered" evidence="1">
    <location>
        <begin position="96"/>
        <end position="135"/>
    </location>
</feature>
<protein>
    <submittedName>
        <fullName evidence="2">Uncharacterized protein</fullName>
    </submittedName>
</protein>
<evidence type="ECO:0000256" key="1">
    <source>
        <dbReference type="SAM" id="MobiDB-lite"/>
    </source>
</evidence>
<name>A0A8S2Q8I6_9BILA</name>
<evidence type="ECO:0000313" key="3">
    <source>
        <dbReference type="Proteomes" id="UP000676336"/>
    </source>
</evidence>
<dbReference type="Proteomes" id="UP000676336">
    <property type="component" value="Unassembled WGS sequence"/>
</dbReference>
<accession>A0A8S2Q8I6</accession>
<reference evidence="2" key="1">
    <citation type="submission" date="2021-02" db="EMBL/GenBank/DDBJ databases">
        <authorList>
            <person name="Nowell W R."/>
        </authorList>
    </citation>
    <scope>NUCLEOTIDE SEQUENCE</scope>
</reference>
<sequence length="428" mass="48775">MMDKEEEIPLHSAKGLVRRLKNANNRLSRNTDVFSLHFESTKDLQTANNHGDPDYFQLDEFDDMTMQDQDEETSASSNASEHCMDHECDASIYRVLSDDDDDNNNNNNDDDDNDNEEINSFQTSDDAANNEVQSGLPNSREISIALSLFRHRHNLSKSCVNDLCELLRYLGVKNVPTDFRTIQRNILKYQENILQGKKYSVCSKCGNKGNIKSKCENTKCTSSVNHQSISTELCTFKLLPQITSILERHAVLPQPDNDCSRISDVQEVAVWRNIFSQQLVADPKRQIVTFLLNSDGIVLKKSSRSIWVSCMIINELPRAIRFNINNVIICSISIGSNKPKKTEFQSHISDWVRELRQLELGFYVSPPNSNRIFLKTHTYLIAATLDKPAQALLMNMNDPVGFYSCVRCTIKGIVLNLSSFKRRTKKSY</sequence>
<evidence type="ECO:0000313" key="2">
    <source>
        <dbReference type="EMBL" id="CAF4086628.1"/>
    </source>
</evidence>
<gene>
    <name evidence="2" type="ORF">SMN809_LOCUS16612</name>
</gene>
<organism evidence="2 3">
    <name type="scientific">Rotaria magnacalcarata</name>
    <dbReference type="NCBI Taxonomy" id="392030"/>
    <lineage>
        <taxon>Eukaryota</taxon>
        <taxon>Metazoa</taxon>
        <taxon>Spiralia</taxon>
        <taxon>Gnathifera</taxon>
        <taxon>Rotifera</taxon>
        <taxon>Eurotatoria</taxon>
        <taxon>Bdelloidea</taxon>
        <taxon>Philodinida</taxon>
        <taxon>Philodinidae</taxon>
        <taxon>Rotaria</taxon>
    </lineage>
</organism>